<feature type="transmembrane region" description="Helical" evidence="1">
    <location>
        <begin position="240"/>
        <end position="258"/>
    </location>
</feature>
<accession>A0AAU9JRK1</accession>
<feature type="transmembrane region" description="Helical" evidence="1">
    <location>
        <begin position="149"/>
        <end position="170"/>
    </location>
</feature>
<dbReference type="InterPro" id="IPR052994">
    <property type="entry name" value="Tiny_macrocysts_regulators"/>
</dbReference>
<protein>
    <recommendedName>
        <fullName evidence="2">TmcB/TmcC TPR repeats domain-containing protein</fullName>
    </recommendedName>
</protein>
<feature type="transmembrane region" description="Helical" evidence="1">
    <location>
        <begin position="56"/>
        <end position="74"/>
    </location>
</feature>
<evidence type="ECO:0000313" key="4">
    <source>
        <dbReference type="Proteomes" id="UP001162131"/>
    </source>
</evidence>
<organism evidence="3 4">
    <name type="scientific">Blepharisma stoltei</name>
    <dbReference type="NCBI Taxonomy" id="1481888"/>
    <lineage>
        <taxon>Eukaryota</taxon>
        <taxon>Sar</taxon>
        <taxon>Alveolata</taxon>
        <taxon>Ciliophora</taxon>
        <taxon>Postciliodesmatophora</taxon>
        <taxon>Heterotrichea</taxon>
        <taxon>Heterotrichida</taxon>
        <taxon>Blepharismidae</taxon>
        <taxon>Blepharisma</taxon>
    </lineage>
</organism>
<dbReference type="PANTHER" id="PTHR31600">
    <property type="entry name" value="TINY MACROCYSTS PROTEIN B-RELATED"/>
    <property type="match status" value="1"/>
</dbReference>
<feature type="transmembrane region" description="Helical" evidence="1">
    <location>
        <begin position="664"/>
        <end position="683"/>
    </location>
</feature>
<proteinExistence type="predicted"/>
<evidence type="ECO:0000313" key="3">
    <source>
        <dbReference type="EMBL" id="CAG9327156.1"/>
    </source>
</evidence>
<feature type="transmembrane region" description="Helical" evidence="1">
    <location>
        <begin position="264"/>
        <end position="282"/>
    </location>
</feature>
<feature type="transmembrane region" description="Helical" evidence="1">
    <location>
        <begin position="1177"/>
        <end position="1199"/>
    </location>
</feature>
<feature type="transmembrane region" description="Helical" evidence="1">
    <location>
        <begin position="198"/>
        <end position="219"/>
    </location>
</feature>
<keyword evidence="1" id="KW-0812">Transmembrane</keyword>
<feature type="transmembrane region" description="Helical" evidence="1">
    <location>
        <begin position="294"/>
        <end position="316"/>
    </location>
</feature>
<dbReference type="PANTHER" id="PTHR31600:SF2">
    <property type="entry name" value="GAMETE ENRICHED GENE 10 PROTEIN-RELATED"/>
    <property type="match status" value="1"/>
</dbReference>
<feature type="transmembrane region" description="Helical" evidence="1">
    <location>
        <begin position="1306"/>
        <end position="1324"/>
    </location>
</feature>
<dbReference type="InterPro" id="IPR057352">
    <property type="entry name" value="TPR_TmcB/C"/>
</dbReference>
<evidence type="ECO:0000259" key="2">
    <source>
        <dbReference type="Pfam" id="PF25474"/>
    </source>
</evidence>
<feature type="domain" description="TmcB/TmcC TPR repeats" evidence="2">
    <location>
        <begin position="454"/>
        <end position="561"/>
    </location>
</feature>
<gene>
    <name evidence="3" type="ORF">BSTOLATCC_MIC43198</name>
</gene>
<name>A0AAU9JRK1_9CILI</name>
<feature type="transmembrane region" description="Helical" evidence="1">
    <location>
        <begin position="899"/>
        <end position="921"/>
    </location>
</feature>
<keyword evidence="1" id="KW-0472">Membrane</keyword>
<feature type="transmembrane region" description="Helical" evidence="1">
    <location>
        <begin position="322"/>
        <end position="342"/>
    </location>
</feature>
<comment type="caution">
    <text evidence="3">The sequence shown here is derived from an EMBL/GenBank/DDBJ whole genome shotgun (WGS) entry which is preliminary data.</text>
</comment>
<feature type="transmembrane region" description="Helical" evidence="1">
    <location>
        <begin position="1366"/>
        <end position="1387"/>
    </location>
</feature>
<evidence type="ECO:0000256" key="1">
    <source>
        <dbReference type="SAM" id="Phobius"/>
    </source>
</evidence>
<feature type="transmembrane region" description="Helical" evidence="1">
    <location>
        <begin position="107"/>
        <end position="137"/>
    </location>
</feature>
<dbReference type="Proteomes" id="UP001162131">
    <property type="component" value="Unassembled WGS sequence"/>
</dbReference>
<dbReference type="EMBL" id="CAJZBQ010000043">
    <property type="protein sequence ID" value="CAG9327156.1"/>
    <property type="molecule type" value="Genomic_DNA"/>
</dbReference>
<sequence length="1423" mass="165508">MSFLLSQPLGSSDETHINYKNIKNTQNPFKSAFFEVFIYSYSTGRKGKKISFTKQIVFVVMNIIFCLQTISFLWSPELSIKHWNKTYWIWENLGYTRFDNFCATVDISITCLGFSGIFLLFCIAEVLALTILFYLKIAIPQRFAFIPRFTLSILCSIFQIPIVALFMITLKYNLFTYQNIKEYHDNNSTDKLKISSSFIIPIILLLAANFIIAICKIMFSGEIRHKYAEFNISARSHSEYQKLIIIQNYFLIFLYVTLQNDHFIYFQIIFLLVSFQFFLIIYRKAPYYSRFAKFVISCQYLSNCLVSSFFLLGYLIDDPHSIYLMSIILTPLGILLLGHFYINSRTKKQDLKWFLAKNRTLNPFDFEIHMRKFLLNPTDKNIDDIIKIFAISYLKTKIWKNKIFIIWEANFCFFTMEDPSLAKFKLSKALYADSSIEGDFRVHQCLIWFSENDKLNEEAKFLYYLNKLEQAKKEDEVLCMKLMQLWSEISSASPRLKKLNNQITKICKSLSIVQTLYTELVVKFNKSVEPYVLYGTFLQSIMLESDKSQQLLSKQESLTKQYFQSHLKEINQFNFYDEKNGILLVSCEKETLGEIRYVNVSAAQTLHTKIKDLVGSNFSSLFPSPFDVHIVRCLYKHAHLSTNSELQLPATLFIKNASGFLIEVNIKILLVAIDCWPFLLMIFKEKISKSHFAVISEKGIIHDYSMNFAEFVNHKGIYGTKINKILPNIDITKNPPFTPAFTKLHGENIAVIWGYKEITEFKMNYLVLINDDEEILQWMKSSEFYGRENHKKRFSLKQEFDEDASIAKVNFNEVIDYSPCLKYGDVSISYESNDTLLKSEEEDETTTITQVPVKRERERELSLYEKSLTGTVQSQSSLSLSRSAYGVQILFTLSKKIKIFNIFLILSILAIIITNSAVLIYSAQEVANANNFDALIYISKIQNSFCDLSAHARALYAAYFLGRNEAAMDFQITNIEENINILTDIHSNLLSNLTDWKTCSIYEIFTDNLVPVWTGENLDELQKINLIDTISQFIKHSESIISAWNDGIVLVSSIRFIALNGMSGPFHYCKSSISSLVSCEKNDIESLSDKIDTLLATGLIMFCICMLILIPFSYTVDTKLSNFWNHIKVATHESYSELKHACINRLSNIHGALEIIPHEHTSKLRAGPRDFRNLWRYIWRIAILFVLALGFYLIIRFAIYEKCSDYLTARPEFLMIFANRKIYITIMFFWQGEAWLKNSSSQDSLDLFLNNHYEFNQQFIEYLKVYKLVEISSKKLRDKKFSDFFSGEFTKKLFESHDSTDPYNNYGIYSAYWIALFDGFYFIGQDKSSLVTLKMMMDEHINLELGWEDTVDYANTKSKEMISDKLIEMIITTCLYFFVSISLYAMFYVPYLKSEQEKIKKMRMIASLIPLQSSMGRRSSITI</sequence>
<keyword evidence="4" id="KW-1185">Reference proteome</keyword>
<keyword evidence="1" id="KW-1133">Transmembrane helix</keyword>
<dbReference type="Pfam" id="PF25474">
    <property type="entry name" value="TPR_TmcB"/>
    <property type="match status" value="1"/>
</dbReference>
<feature type="transmembrane region" description="Helical" evidence="1">
    <location>
        <begin position="1094"/>
        <end position="1114"/>
    </location>
</feature>
<reference evidence="3" key="1">
    <citation type="submission" date="2021-09" db="EMBL/GenBank/DDBJ databases">
        <authorList>
            <consortium name="AG Swart"/>
            <person name="Singh M."/>
            <person name="Singh A."/>
            <person name="Seah K."/>
            <person name="Emmerich C."/>
        </authorList>
    </citation>
    <scope>NUCLEOTIDE SEQUENCE</scope>
    <source>
        <strain evidence="3">ATCC30299</strain>
    </source>
</reference>